<organism evidence="9 10">
    <name type="scientific">Pseudomicrostroma glucosiphilum</name>
    <dbReference type="NCBI Taxonomy" id="1684307"/>
    <lineage>
        <taxon>Eukaryota</taxon>
        <taxon>Fungi</taxon>
        <taxon>Dikarya</taxon>
        <taxon>Basidiomycota</taxon>
        <taxon>Ustilaginomycotina</taxon>
        <taxon>Exobasidiomycetes</taxon>
        <taxon>Microstromatales</taxon>
        <taxon>Microstromatales incertae sedis</taxon>
        <taxon>Pseudomicrostroma</taxon>
    </lineage>
</organism>
<dbReference type="GeneID" id="37011647"/>
<name>A0A316U8W0_9BASI</name>
<feature type="non-terminal residue" evidence="9">
    <location>
        <position position="158"/>
    </location>
</feature>
<dbReference type="PANTHER" id="PTHR14360:SF12">
    <property type="entry name" value="MOZ PROTEIN REPRESENTS A CHROMATIN-ASSOCIATED ACETYLTRANSFERASE"/>
    <property type="match status" value="1"/>
</dbReference>
<dbReference type="EMBL" id="KZ819325">
    <property type="protein sequence ID" value="PWN21602.1"/>
    <property type="molecule type" value="Genomic_DNA"/>
</dbReference>
<evidence type="ECO:0000256" key="3">
    <source>
        <dbReference type="ARBA" id="ARBA00022692"/>
    </source>
</evidence>
<keyword evidence="5" id="KW-0175">Coiled coil</keyword>
<dbReference type="InterPro" id="IPR024461">
    <property type="entry name" value="CCDC90-like"/>
</dbReference>
<dbReference type="GO" id="GO:0005739">
    <property type="term" value="C:mitochondrion"/>
    <property type="evidence" value="ECO:0007669"/>
    <property type="project" value="UniProtKB-SubCell"/>
</dbReference>
<sequence length="158" mass="17910">AEAIMQLTTASIQGKAAQSLDVLLNRVQVENQRYLFTAALSELRTELQVRARNDAAALRSITTLLQREVDSLSQRMREDIERMKHDIQVDMNNRKGEAKEEQNSLDQEIQDLNNRFTISLSDLKTEIEQSIKWDLTRRALALVFGLASIVVVTLLAAD</sequence>
<dbReference type="OrthoDB" id="1552at2759"/>
<evidence type="ECO:0008006" key="11">
    <source>
        <dbReference type="Google" id="ProtNLM"/>
    </source>
</evidence>
<dbReference type="AlphaFoldDB" id="A0A316U8W0"/>
<feature type="transmembrane region" description="Helical" evidence="8">
    <location>
        <begin position="139"/>
        <end position="157"/>
    </location>
</feature>
<evidence type="ECO:0000313" key="9">
    <source>
        <dbReference type="EMBL" id="PWN21602.1"/>
    </source>
</evidence>
<evidence type="ECO:0000256" key="2">
    <source>
        <dbReference type="ARBA" id="ARBA00004370"/>
    </source>
</evidence>
<dbReference type="STRING" id="1684307.A0A316U8W0"/>
<gene>
    <name evidence="9" type="ORF">BCV69DRAFT_235936</name>
</gene>
<dbReference type="GO" id="GO:0016020">
    <property type="term" value="C:membrane"/>
    <property type="evidence" value="ECO:0007669"/>
    <property type="project" value="UniProtKB-SubCell"/>
</dbReference>
<dbReference type="Proteomes" id="UP000245942">
    <property type="component" value="Unassembled WGS sequence"/>
</dbReference>
<reference evidence="9 10" key="1">
    <citation type="journal article" date="2018" name="Mol. Biol. Evol.">
        <title>Broad Genomic Sampling Reveals a Smut Pathogenic Ancestry of the Fungal Clade Ustilaginomycotina.</title>
        <authorList>
            <person name="Kijpornyongpan T."/>
            <person name="Mondo S.J."/>
            <person name="Barry K."/>
            <person name="Sandor L."/>
            <person name="Lee J."/>
            <person name="Lipzen A."/>
            <person name="Pangilinan J."/>
            <person name="LaButti K."/>
            <person name="Hainaut M."/>
            <person name="Henrissat B."/>
            <person name="Grigoriev I.V."/>
            <person name="Spatafora J.W."/>
            <person name="Aime M.C."/>
        </authorList>
    </citation>
    <scope>NUCLEOTIDE SEQUENCE [LARGE SCALE GENOMIC DNA]</scope>
    <source>
        <strain evidence="9 10">MCA 4718</strain>
    </source>
</reference>
<evidence type="ECO:0000256" key="5">
    <source>
        <dbReference type="ARBA" id="ARBA00023054"/>
    </source>
</evidence>
<dbReference type="PANTHER" id="PTHR14360">
    <property type="entry name" value="PROTEIN FMP32, MITOCHONDRIAL"/>
    <property type="match status" value="1"/>
</dbReference>
<comment type="subcellular location">
    <subcellularLocation>
        <location evidence="2">Membrane</location>
    </subcellularLocation>
    <subcellularLocation>
        <location evidence="1">Mitochondrion</location>
    </subcellularLocation>
</comment>
<evidence type="ECO:0000313" key="10">
    <source>
        <dbReference type="Proteomes" id="UP000245942"/>
    </source>
</evidence>
<keyword evidence="6" id="KW-0496">Mitochondrion</keyword>
<protein>
    <recommendedName>
        <fullName evidence="11">DUF1640-domain-containing protein</fullName>
    </recommendedName>
</protein>
<evidence type="ECO:0000256" key="4">
    <source>
        <dbReference type="ARBA" id="ARBA00022989"/>
    </source>
</evidence>
<evidence type="ECO:0000256" key="6">
    <source>
        <dbReference type="ARBA" id="ARBA00023128"/>
    </source>
</evidence>
<keyword evidence="4 8" id="KW-1133">Transmembrane helix</keyword>
<evidence type="ECO:0000256" key="1">
    <source>
        <dbReference type="ARBA" id="ARBA00004173"/>
    </source>
</evidence>
<dbReference type="RefSeq" id="XP_025348762.1">
    <property type="nucleotide sequence ID" value="XM_025489913.1"/>
</dbReference>
<keyword evidence="7 8" id="KW-0472">Membrane</keyword>
<accession>A0A316U8W0</accession>
<proteinExistence type="predicted"/>
<evidence type="ECO:0000256" key="8">
    <source>
        <dbReference type="SAM" id="Phobius"/>
    </source>
</evidence>
<keyword evidence="10" id="KW-1185">Reference proteome</keyword>
<dbReference type="Pfam" id="PF07798">
    <property type="entry name" value="CCDC90-like"/>
    <property type="match status" value="1"/>
</dbReference>
<keyword evidence="3 8" id="KW-0812">Transmembrane</keyword>
<evidence type="ECO:0000256" key="7">
    <source>
        <dbReference type="ARBA" id="ARBA00023136"/>
    </source>
</evidence>
<feature type="non-terminal residue" evidence="9">
    <location>
        <position position="1"/>
    </location>
</feature>